<gene>
    <name evidence="1" type="ORF">PCON_12348</name>
</gene>
<name>U4LJF2_PYROM</name>
<proteinExistence type="predicted"/>
<dbReference type="AlphaFoldDB" id="U4LJF2"/>
<dbReference type="EMBL" id="HF935724">
    <property type="protein sequence ID" value="CCX32078.1"/>
    <property type="molecule type" value="Genomic_DNA"/>
</dbReference>
<protein>
    <submittedName>
        <fullName evidence="1">Uncharacterized protein</fullName>
    </submittedName>
</protein>
<dbReference type="Proteomes" id="UP000018144">
    <property type="component" value="Unassembled WGS sequence"/>
</dbReference>
<accession>U4LJF2</accession>
<organism evidence="1 2">
    <name type="scientific">Pyronema omphalodes (strain CBS 100304)</name>
    <name type="common">Pyronema confluens</name>
    <dbReference type="NCBI Taxonomy" id="1076935"/>
    <lineage>
        <taxon>Eukaryota</taxon>
        <taxon>Fungi</taxon>
        <taxon>Dikarya</taxon>
        <taxon>Ascomycota</taxon>
        <taxon>Pezizomycotina</taxon>
        <taxon>Pezizomycetes</taxon>
        <taxon>Pezizales</taxon>
        <taxon>Pyronemataceae</taxon>
        <taxon>Pyronema</taxon>
    </lineage>
</organism>
<keyword evidence="2" id="KW-1185">Reference proteome</keyword>
<evidence type="ECO:0000313" key="1">
    <source>
        <dbReference type="EMBL" id="CCX32078.1"/>
    </source>
</evidence>
<reference evidence="1 2" key="1">
    <citation type="journal article" date="2013" name="PLoS Genet.">
        <title>The genome and development-dependent transcriptomes of Pyronema confluens: a window into fungal evolution.</title>
        <authorList>
            <person name="Traeger S."/>
            <person name="Altegoer F."/>
            <person name="Freitag M."/>
            <person name="Gabaldon T."/>
            <person name="Kempken F."/>
            <person name="Kumar A."/>
            <person name="Marcet-Houben M."/>
            <person name="Poggeler S."/>
            <person name="Stajich J.E."/>
            <person name="Nowrousian M."/>
        </authorList>
    </citation>
    <scope>NUCLEOTIDE SEQUENCE [LARGE SCALE GENOMIC DNA]</scope>
    <source>
        <strain evidence="2">CBS 100304</strain>
        <tissue evidence="1">Vegetative mycelium</tissue>
    </source>
</reference>
<sequence length="53" mass="6200">MTVLSTMRMVTTTRGPWSNDGRISLSQGSRWDWKERRMLNFDGFESQLLCFGL</sequence>
<evidence type="ECO:0000313" key="2">
    <source>
        <dbReference type="Proteomes" id="UP000018144"/>
    </source>
</evidence>